<protein>
    <submittedName>
        <fullName evidence="2">Uncharacterized protein</fullName>
    </submittedName>
</protein>
<feature type="transmembrane region" description="Helical" evidence="1">
    <location>
        <begin position="78"/>
        <end position="99"/>
    </location>
</feature>
<feature type="transmembrane region" description="Helical" evidence="1">
    <location>
        <begin position="46"/>
        <end position="66"/>
    </location>
</feature>
<evidence type="ECO:0000313" key="2">
    <source>
        <dbReference type="EMBL" id="HIW71183.1"/>
    </source>
</evidence>
<sequence>MQKLGISRFTSRILIGWCVLLFAILLVLNLAHVSAANPIVFHALTLDGFLASLLMGLRIIVLFLVFSTLPKRWPVTLLAFLSLTMAIVAITQLVSVFLAGNLGVSLLYLVFVASFCGLLYTAIMTTSQTIMHNAWDEDHKYFISWFQSLMDNIRRYSLPLLGFLLVFSFALSMTYAVTF</sequence>
<gene>
    <name evidence="2" type="ORF">H9875_01020</name>
</gene>
<keyword evidence="1" id="KW-0812">Transmembrane</keyword>
<feature type="transmembrane region" description="Helical" evidence="1">
    <location>
        <begin position="156"/>
        <end position="177"/>
    </location>
</feature>
<reference evidence="2" key="2">
    <citation type="submission" date="2021-04" db="EMBL/GenBank/DDBJ databases">
        <authorList>
            <person name="Gilroy R."/>
        </authorList>
    </citation>
    <scope>NUCLEOTIDE SEQUENCE</scope>
    <source>
        <strain evidence="2">CHK173-259</strain>
    </source>
</reference>
<evidence type="ECO:0000256" key="1">
    <source>
        <dbReference type="SAM" id="Phobius"/>
    </source>
</evidence>
<accession>A0A9D1QQZ7</accession>
<keyword evidence="1" id="KW-0472">Membrane</keyword>
<proteinExistence type="predicted"/>
<reference evidence="2" key="1">
    <citation type="journal article" date="2021" name="PeerJ">
        <title>Extensive microbial diversity within the chicken gut microbiome revealed by metagenomics and culture.</title>
        <authorList>
            <person name="Gilroy R."/>
            <person name="Ravi A."/>
            <person name="Getino M."/>
            <person name="Pursley I."/>
            <person name="Horton D.L."/>
            <person name="Alikhan N.F."/>
            <person name="Baker D."/>
            <person name="Gharbi K."/>
            <person name="Hall N."/>
            <person name="Watson M."/>
            <person name="Adriaenssens E.M."/>
            <person name="Foster-Nyarko E."/>
            <person name="Jarju S."/>
            <person name="Secka A."/>
            <person name="Antonio M."/>
            <person name="Oren A."/>
            <person name="Chaudhuri R.R."/>
            <person name="La Ragione R."/>
            <person name="Hildebrand F."/>
            <person name="Pallen M.J."/>
        </authorList>
    </citation>
    <scope>NUCLEOTIDE SEQUENCE</scope>
    <source>
        <strain evidence="2">CHK173-259</strain>
    </source>
</reference>
<dbReference type="AlphaFoldDB" id="A0A9D1QQZ7"/>
<organism evidence="2 3">
    <name type="scientific">Candidatus Levilactobacillus faecigallinarum</name>
    <dbReference type="NCBI Taxonomy" id="2838638"/>
    <lineage>
        <taxon>Bacteria</taxon>
        <taxon>Bacillati</taxon>
        <taxon>Bacillota</taxon>
        <taxon>Bacilli</taxon>
        <taxon>Lactobacillales</taxon>
        <taxon>Lactobacillaceae</taxon>
        <taxon>Levilactobacillus</taxon>
    </lineage>
</organism>
<evidence type="ECO:0000313" key="3">
    <source>
        <dbReference type="Proteomes" id="UP000886822"/>
    </source>
</evidence>
<dbReference type="Proteomes" id="UP000886822">
    <property type="component" value="Unassembled WGS sequence"/>
</dbReference>
<name>A0A9D1QQZ7_9LACO</name>
<feature type="transmembrane region" description="Helical" evidence="1">
    <location>
        <begin position="105"/>
        <end position="123"/>
    </location>
</feature>
<dbReference type="EMBL" id="DXGJ01000009">
    <property type="protein sequence ID" value="HIW71183.1"/>
    <property type="molecule type" value="Genomic_DNA"/>
</dbReference>
<comment type="caution">
    <text evidence="2">The sequence shown here is derived from an EMBL/GenBank/DDBJ whole genome shotgun (WGS) entry which is preliminary data.</text>
</comment>
<keyword evidence="1" id="KW-1133">Transmembrane helix</keyword>